<evidence type="ECO:0000313" key="4">
    <source>
        <dbReference type="Proteomes" id="UP001055219"/>
    </source>
</evidence>
<reference evidence="3" key="1">
    <citation type="journal article" date="2021" name="J Fungi (Basel)">
        <title>Genomic and Metabolomic Analyses of the Marine Fungus Emericellopsis cladophorae: Insights into Saltwater Adaptability Mechanisms and Its Biosynthetic Potential.</title>
        <authorList>
            <person name="Goncalves M.F.M."/>
            <person name="Hilario S."/>
            <person name="Van de Peer Y."/>
            <person name="Esteves A.C."/>
            <person name="Alves A."/>
        </authorList>
    </citation>
    <scope>NUCLEOTIDE SEQUENCE</scope>
    <source>
        <strain evidence="3">MUM 19.33</strain>
    </source>
</reference>
<dbReference type="SMART" id="SM00564">
    <property type="entry name" value="PQQ"/>
    <property type="match status" value="3"/>
</dbReference>
<dbReference type="GO" id="GO:0034455">
    <property type="term" value="C:t-UTP complex"/>
    <property type="evidence" value="ECO:0007669"/>
    <property type="project" value="TreeGrafter"/>
</dbReference>
<feature type="compositionally biased region" description="Low complexity" evidence="1">
    <location>
        <begin position="586"/>
        <end position="597"/>
    </location>
</feature>
<name>A0A9P9Y361_9HYPO</name>
<dbReference type="Pfam" id="PF00400">
    <property type="entry name" value="WD40"/>
    <property type="match status" value="1"/>
</dbReference>
<evidence type="ECO:0000313" key="3">
    <source>
        <dbReference type="EMBL" id="KAI6782313.1"/>
    </source>
</evidence>
<dbReference type="InterPro" id="IPR015943">
    <property type="entry name" value="WD40/YVTN_repeat-like_dom_sf"/>
</dbReference>
<evidence type="ECO:0000259" key="2">
    <source>
        <dbReference type="Pfam" id="PF13360"/>
    </source>
</evidence>
<keyword evidence="4" id="KW-1185">Reference proteome</keyword>
<dbReference type="GO" id="GO:0003723">
    <property type="term" value="F:RNA binding"/>
    <property type="evidence" value="ECO:0007669"/>
    <property type="project" value="TreeGrafter"/>
</dbReference>
<dbReference type="InterPro" id="IPR018391">
    <property type="entry name" value="PQQ_b-propeller_rpt"/>
</dbReference>
<dbReference type="InterPro" id="IPR046351">
    <property type="entry name" value="UTP4"/>
</dbReference>
<reference evidence="3" key="2">
    <citation type="submission" date="2022-07" db="EMBL/GenBank/DDBJ databases">
        <authorList>
            <person name="Goncalves M.F.M."/>
            <person name="Hilario S."/>
            <person name="Van De Peer Y."/>
            <person name="Esteves A.C."/>
            <person name="Alves A."/>
        </authorList>
    </citation>
    <scope>NUCLEOTIDE SEQUENCE</scope>
    <source>
        <strain evidence="3">MUM 19.33</strain>
    </source>
</reference>
<dbReference type="OrthoDB" id="8883818at2759"/>
<dbReference type="Pfam" id="PF13360">
    <property type="entry name" value="PQQ_2"/>
    <property type="match status" value="1"/>
</dbReference>
<dbReference type="GO" id="GO:0032040">
    <property type="term" value="C:small-subunit processome"/>
    <property type="evidence" value="ECO:0007669"/>
    <property type="project" value="TreeGrafter"/>
</dbReference>
<feature type="domain" description="Pyrrolo-quinoline quinone repeat" evidence="2">
    <location>
        <begin position="79"/>
        <end position="221"/>
    </location>
</feature>
<dbReference type="SMART" id="SM00320">
    <property type="entry name" value="WD40"/>
    <property type="match status" value="7"/>
</dbReference>
<dbReference type="PANTHER" id="PTHR44163:SF1">
    <property type="entry name" value="U3 SMALL NUCLEOLAR RNA-ASSOCIATED PROTEIN 4 HOMOLOG"/>
    <property type="match status" value="1"/>
</dbReference>
<accession>A0A9P9Y361</accession>
<sequence>MSHFAAMDVHRCRFVPFQPSGINSVAFSHTKTRSARHGALARMAVGRANGDVEIWNPANGAWQQETILRGGKDRSIESLVWVNEPDTEVSDGRTILGKSRLFSVGYSSTVTEWDLEKGRPKRHASGQHGHIWCMAAIPAEAGKADSQLVVGTNDGELVVYSTEDGDLRFQRVLVRSPTKKAQIVSIAFQTRKIAIVGCSDSTVRAYDITNGHMLRRMTVGADLVGGASNTIVWAVQSLANGTIVSGDSTGHLTFFDGKTYTQMQRIQGHKQDILSLAVSFDGKTIFSGGMDRKTVLYKQGSSSDKRWGKSWGRRYHEHDVKSLATFESGPTSVLVSGGPDTNLAVMPLKQMGKENHRILSSLPQQPPLASAPASRFVVSWWERQVHIWVIHKSANDIMSGADEDIDLSQNRKLLKTIIIKGDSNISDATISECGTFLVVSTSTDVKAFKIDLPTVEEPGYVLQPSDLEMSTVEVPARLRKLGASKLQLSRDLKWLCVVSEGSAVRVVEVEREEDDIRLGPIRRLRRLQRSVPRYIRIGGMGNYERTITHTIFSPDSKMLATADLAGYIDTWVLNAESQHGDAAKNGEPGQTSSGSESSDSEEESVAEGSDTWTRNPNGKLLPKLPAAPAVLSFSAQVPGEDGATDYILLGVTGQWTVNLFHPLQGSLTPWSRRHPKKALPAPFQDLLDLAKGCFWQGTRVWIYGVSFLGMLDTSLDLPRPSDVSESEAEAAGMKRKRTGYATGAGSKMAQSSLVPHRISRHVNGATDEDIDMDDVTRSDDEHEGVHSDDEAADAAAGQLVQTRNGQEGSSGELSQPNSHKKSWWMTYKYRPVFGVVALSETEVVLVERPLWDVDVPDRFIAGEPWER</sequence>
<dbReference type="Proteomes" id="UP001055219">
    <property type="component" value="Unassembled WGS sequence"/>
</dbReference>
<gene>
    <name evidence="3" type="ORF">J7T54_008399</name>
</gene>
<dbReference type="InterPro" id="IPR001680">
    <property type="entry name" value="WD40_rpt"/>
</dbReference>
<dbReference type="Gene3D" id="2.130.10.10">
    <property type="entry name" value="YVTN repeat-like/Quinoprotein amine dehydrogenase"/>
    <property type="match status" value="2"/>
</dbReference>
<proteinExistence type="predicted"/>
<dbReference type="InterPro" id="IPR002372">
    <property type="entry name" value="PQQ_rpt_dom"/>
</dbReference>
<dbReference type="AlphaFoldDB" id="A0A9P9Y361"/>
<dbReference type="SUPFAM" id="SSF50978">
    <property type="entry name" value="WD40 repeat-like"/>
    <property type="match status" value="2"/>
</dbReference>
<dbReference type="PANTHER" id="PTHR44163">
    <property type="entry name" value="U3 SMALL NUCLEOLAR RNA-ASSOCIATED PROTEIN 4 HOMOLOG"/>
    <property type="match status" value="1"/>
</dbReference>
<feature type="region of interest" description="Disordered" evidence="1">
    <location>
        <begin position="719"/>
        <end position="794"/>
    </location>
</feature>
<dbReference type="InterPro" id="IPR036322">
    <property type="entry name" value="WD40_repeat_dom_sf"/>
</dbReference>
<protein>
    <submittedName>
        <fullName evidence="3">U3 small nucleolar RNA-associated protein-like protein</fullName>
    </submittedName>
</protein>
<organism evidence="3 4">
    <name type="scientific">Emericellopsis cladophorae</name>
    <dbReference type="NCBI Taxonomy" id="2686198"/>
    <lineage>
        <taxon>Eukaryota</taxon>
        <taxon>Fungi</taxon>
        <taxon>Dikarya</taxon>
        <taxon>Ascomycota</taxon>
        <taxon>Pezizomycotina</taxon>
        <taxon>Sordariomycetes</taxon>
        <taxon>Hypocreomycetidae</taxon>
        <taxon>Hypocreales</taxon>
        <taxon>Bionectriaceae</taxon>
        <taxon>Emericellopsis</taxon>
    </lineage>
</organism>
<feature type="compositionally biased region" description="Basic and acidic residues" evidence="1">
    <location>
        <begin position="774"/>
        <end position="789"/>
    </location>
</feature>
<evidence type="ECO:0000256" key="1">
    <source>
        <dbReference type="SAM" id="MobiDB-lite"/>
    </source>
</evidence>
<dbReference type="GeneID" id="75834870"/>
<dbReference type="RefSeq" id="XP_051363169.1">
    <property type="nucleotide sequence ID" value="XM_051505433.1"/>
</dbReference>
<dbReference type="GO" id="GO:0030686">
    <property type="term" value="C:90S preribosome"/>
    <property type="evidence" value="ECO:0007669"/>
    <property type="project" value="InterPro"/>
</dbReference>
<dbReference type="GO" id="GO:0000462">
    <property type="term" value="P:maturation of SSU-rRNA from tricistronic rRNA transcript (SSU-rRNA, 5.8S rRNA, LSU-rRNA)"/>
    <property type="evidence" value="ECO:0007669"/>
    <property type="project" value="InterPro"/>
</dbReference>
<dbReference type="EMBL" id="JAGIXG020000014">
    <property type="protein sequence ID" value="KAI6782313.1"/>
    <property type="molecule type" value="Genomic_DNA"/>
</dbReference>
<comment type="caution">
    <text evidence="3">The sequence shown here is derived from an EMBL/GenBank/DDBJ whole genome shotgun (WGS) entry which is preliminary data.</text>
</comment>
<feature type="region of interest" description="Disordered" evidence="1">
    <location>
        <begin position="580"/>
        <end position="619"/>
    </location>
</feature>